<evidence type="ECO:0000259" key="2">
    <source>
        <dbReference type="Pfam" id="PF01593"/>
    </source>
</evidence>
<dbReference type="InterPro" id="IPR036188">
    <property type="entry name" value="FAD/NAD-bd_sf"/>
</dbReference>
<dbReference type="PANTHER" id="PTHR42923">
    <property type="entry name" value="PROTOPORPHYRINOGEN OXIDASE"/>
    <property type="match status" value="1"/>
</dbReference>
<organism evidence="3 4">
    <name type="scientific">Zymoseptoria brevis</name>
    <dbReference type="NCBI Taxonomy" id="1047168"/>
    <lineage>
        <taxon>Eukaryota</taxon>
        <taxon>Fungi</taxon>
        <taxon>Dikarya</taxon>
        <taxon>Ascomycota</taxon>
        <taxon>Pezizomycotina</taxon>
        <taxon>Dothideomycetes</taxon>
        <taxon>Dothideomycetidae</taxon>
        <taxon>Mycosphaerellales</taxon>
        <taxon>Mycosphaerellaceae</taxon>
        <taxon>Zymoseptoria</taxon>
    </lineage>
</organism>
<accession>A0A0F4G7P7</accession>
<feature type="signal peptide" evidence="1">
    <location>
        <begin position="1"/>
        <end position="17"/>
    </location>
</feature>
<reference evidence="3 4" key="1">
    <citation type="submission" date="2015-03" db="EMBL/GenBank/DDBJ databases">
        <title>RNA-seq based gene annotation and comparative genomics of four Zymoseptoria species reveal species-specific pathogenicity related genes and transposable element activity.</title>
        <authorList>
            <person name="Grandaubert J."/>
            <person name="Bhattacharyya A."/>
            <person name="Stukenbrock E.H."/>
        </authorList>
    </citation>
    <scope>NUCLEOTIDE SEQUENCE [LARGE SCALE GENOMIC DNA]</scope>
    <source>
        <strain evidence="3 4">Zb18110</strain>
    </source>
</reference>
<dbReference type="GO" id="GO:0016491">
    <property type="term" value="F:oxidoreductase activity"/>
    <property type="evidence" value="ECO:0007669"/>
    <property type="project" value="InterPro"/>
</dbReference>
<dbReference type="InterPro" id="IPR002937">
    <property type="entry name" value="Amino_oxidase"/>
</dbReference>
<dbReference type="InterPro" id="IPR050464">
    <property type="entry name" value="Zeta_carotene_desat/Oxidored"/>
</dbReference>
<sequence>MKSALFTSFSLAASVAAQSVITRDVAVIGGGAAGTFTAIRLQQMGFSVACIEKSYRLGGHVDTYRNPTNHSQFVDYGVQIFTNETVVHDYFGHFNISLKTVNAASSFGSTNYYNFIDGSALNTSSIMSGDLVGAFTRYVQILNKYSYINGEWNLPNPVPEDLLLPWGEFVIKHNLTAMATVVYQFNAGQGNILAQPALYVIRQLSLPQIQGIASGFLVNPLGNQELYDRALTELGSSAFLNSTVTSVIRSDDGVEVCFDTDQGHITVKAKKLVIAIPPKAANLQFLDLSDDESLLFGQFNNSYYWDALLSNTGLPKNTLYFNLNPDAPLNVPAQPVLLQTGATAVDGITGAYYASAQDMTDDAVRADILATFRRLQAGLGIQVSSPLEIVALNNHSPYTLTVTPQAIRDGFYNKLKKLQGQHNTFFTGAMWANDASGEIWDFTEKKILPRVQAALAA</sequence>
<evidence type="ECO:0000313" key="3">
    <source>
        <dbReference type="EMBL" id="KJX92270.1"/>
    </source>
</evidence>
<evidence type="ECO:0000256" key="1">
    <source>
        <dbReference type="SAM" id="SignalP"/>
    </source>
</evidence>
<dbReference type="EMBL" id="LAFY01005835">
    <property type="protein sequence ID" value="KJX92270.1"/>
    <property type="molecule type" value="Genomic_DNA"/>
</dbReference>
<dbReference type="Proteomes" id="UP000033647">
    <property type="component" value="Unassembled WGS sequence"/>
</dbReference>
<keyword evidence="1" id="KW-0732">Signal</keyword>
<name>A0A0F4G7P7_9PEZI</name>
<keyword evidence="4" id="KW-1185">Reference proteome</keyword>
<comment type="caution">
    <text evidence="3">The sequence shown here is derived from an EMBL/GenBank/DDBJ whole genome shotgun (WGS) entry which is preliminary data.</text>
</comment>
<dbReference type="Gene3D" id="1.10.405.20">
    <property type="match status" value="1"/>
</dbReference>
<feature type="domain" description="Amine oxidase" evidence="2">
    <location>
        <begin position="34"/>
        <end position="285"/>
    </location>
</feature>
<dbReference type="SUPFAM" id="SSF51905">
    <property type="entry name" value="FAD/NAD(P)-binding domain"/>
    <property type="match status" value="1"/>
</dbReference>
<dbReference type="PANTHER" id="PTHR42923:SF26">
    <property type="entry name" value="FMN REDUCTASE LOT6, PUTATIVE (AFU_ORTHOLOGUE AFUA_7G06600)-RELATED"/>
    <property type="match status" value="1"/>
</dbReference>
<gene>
    <name evidence="3" type="ORF">TI39_contig5880g00004</name>
</gene>
<feature type="chain" id="PRO_5002468437" evidence="1">
    <location>
        <begin position="18"/>
        <end position="457"/>
    </location>
</feature>
<evidence type="ECO:0000313" key="4">
    <source>
        <dbReference type="Proteomes" id="UP000033647"/>
    </source>
</evidence>
<dbReference type="OrthoDB" id="68575at2759"/>
<dbReference type="Gene3D" id="3.30.70.1990">
    <property type="match status" value="1"/>
</dbReference>
<dbReference type="AlphaFoldDB" id="A0A0F4G7P7"/>
<proteinExistence type="predicted"/>
<dbReference type="Pfam" id="PF01593">
    <property type="entry name" value="Amino_oxidase"/>
    <property type="match status" value="1"/>
</dbReference>
<protein>
    <submittedName>
        <fullName evidence="3">Flavin-containing superfamily Amine oxidase like protein</fullName>
    </submittedName>
</protein>
<dbReference type="Gene3D" id="3.50.50.60">
    <property type="entry name" value="FAD/NAD(P)-binding domain"/>
    <property type="match status" value="1"/>
</dbReference>